<evidence type="ECO:0000313" key="3">
    <source>
        <dbReference type="EMBL" id="MCP1109738.1"/>
    </source>
</evidence>
<evidence type="ECO:0000259" key="2">
    <source>
        <dbReference type="Pfam" id="PF00326"/>
    </source>
</evidence>
<dbReference type="RefSeq" id="WP_262068611.1">
    <property type="nucleotide sequence ID" value="NZ_JAMXOC010000005.1"/>
</dbReference>
<dbReference type="PANTHER" id="PTHR43358:SF4">
    <property type="entry name" value="ALPHA_BETA HYDROLASE FOLD-1 DOMAIN-CONTAINING PROTEIN"/>
    <property type="match status" value="1"/>
</dbReference>
<comment type="caution">
    <text evidence="3">The sequence shown here is derived from an EMBL/GenBank/DDBJ whole genome shotgun (WGS) entry which is preliminary data.</text>
</comment>
<name>A0ABT1EGF6_9FIRM</name>
<organism evidence="3 4">
    <name type="scientific">Ohessyouella blattaphilus</name>
    <dbReference type="NCBI Taxonomy" id="2949333"/>
    <lineage>
        <taxon>Bacteria</taxon>
        <taxon>Bacillati</taxon>
        <taxon>Bacillota</taxon>
        <taxon>Clostridia</taxon>
        <taxon>Lachnospirales</taxon>
        <taxon>Lachnospiraceae</taxon>
        <taxon>Ohessyouella</taxon>
    </lineage>
</organism>
<evidence type="ECO:0000313" key="4">
    <source>
        <dbReference type="Proteomes" id="UP001523565"/>
    </source>
</evidence>
<dbReference type="InterPro" id="IPR001375">
    <property type="entry name" value="Peptidase_S9_cat"/>
</dbReference>
<dbReference type="PANTHER" id="PTHR43358">
    <property type="entry name" value="ALPHA/BETA-HYDROLASE"/>
    <property type="match status" value="1"/>
</dbReference>
<dbReference type="EMBL" id="JAMZFV010000005">
    <property type="protein sequence ID" value="MCP1109738.1"/>
    <property type="molecule type" value="Genomic_DNA"/>
</dbReference>
<accession>A0ABT1EGF6</accession>
<reference evidence="3 4" key="1">
    <citation type="journal article" date="2022" name="Genome Biol. Evol.">
        <title>Host diet, physiology and behaviors set the stage for Lachnospiraceae cladogenesis.</title>
        <authorList>
            <person name="Vera-Ponce De Leon A."/>
            <person name="Schneider M."/>
            <person name="Jahnes B.C."/>
            <person name="Sadowski V."/>
            <person name="Camuy-Velez L.A."/>
            <person name="Duan J."/>
            <person name="Sabree Z.L."/>
        </authorList>
    </citation>
    <scope>NUCLEOTIDE SEQUENCE [LARGE SCALE GENOMIC DNA]</scope>
    <source>
        <strain evidence="3 4">PAL227</strain>
    </source>
</reference>
<dbReference type="InterPro" id="IPR052920">
    <property type="entry name" value="DNA-binding_regulatory"/>
</dbReference>
<keyword evidence="1" id="KW-0472">Membrane</keyword>
<keyword evidence="1" id="KW-0812">Transmembrane</keyword>
<feature type="domain" description="Peptidase S9 prolyl oligopeptidase catalytic" evidence="2">
    <location>
        <begin position="136"/>
        <end position="293"/>
    </location>
</feature>
<protein>
    <submittedName>
        <fullName evidence="3">Prolyl oligopeptidase family serine peptidase</fullName>
    </submittedName>
</protein>
<dbReference type="InterPro" id="IPR029058">
    <property type="entry name" value="AB_hydrolase_fold"/>
</dbReference>
<dbReference type="Pfam" id="PF00326">
    <property type="entry name" value="Peptidase_S9"/>
    <property type="match status" value="1"/>
</dbReference>
<sequence>MEITTPKKSRAKKIILVVAIVLIVLVLALLIAIPYMIMPMFLGQRFEQEQYTSADFGISSEQITLVTDDELSIAAWRTKADASKGTVIILSGIENPSVTAFFGYAKLLADNGWDALLIEMRARSESEGDEIGLGMTEWLDVKAGVDYLGQDESIEGLPIVALGTSMGAGTVIIAAGEVPEIDAVISISAFSSWTNMFVEYMSMAGIPKALSTLEKPFVNLYSGFHYGFDALAYSPMSGIAKLNERPILLMHSTEDSQVPFSEFEILLSIAQSNGINASTFIREGDEHFICYEQYFNNPEDDGEFSGAILEFLNINFQ</sequence>
<feature type="transmembrane region" description="Helical" evidence="1">
    <location>
        <begin position="14"/>
        <end position="37"/>
    </location>
</feature>
<keyword evidence="1" id="KW-1133">Transmembrane helix</keyword>
<proteinExistence type="predicted"/>
<dbReference type="SUPFAM" id="SSF53474">
    <property type="entry name" value="alpha/beta-Hydrolases"/>
    <property type="match status" value="1"/>
</dbReference>
<keyword evidence="4" id="KW-1185">Reference proteome</keyword>
<gene>
    <name evidence="3" type="ORF">NK118_05660</name>
</gene>
<evidence type="ECO:0000256" key="1">
    <source>
        <dbReference type="SAM" id="Phobius"/>
    </source>
</evidence>
<dbReference type="Proteomes" id="UP001523565">
    <property type="component" value="Unassembled WGS sequence"/>
</dbReference>
<dbReference type="Gene3D" id="3.40.50.1820">
    <property type="entry name" value="alpha/beta hydrolase"/>
    <property type="match status" value="1"/>
</dbReference>